<feature type="region of interest" description="Disordered" evidence="1">
    <location>
        <begin position="1"/>
        <end position="80"/>
    </location>
</feature>
<keyword evidence="3" id="KW-1185">Reference proteome</keyword>
<reference evidence="2 3" key="1">
    <citation type="submission" date="2016-11" db="EMBL/GenBank/DDBJ databases">
        <authorList>
            <person name="Jaros S."/>
            <person name="Januszkiewicz K."/>
            <person name="Wedrychowicz H."/>
        </authorList>
    </citation>
    <scope>NUCLEOTIDE SEQUENCE [LARGE SCALE GENOMIC DNA]</scope>
</reference>
<accession>A0A2X0ME92</accession>
<evidence type="ECO:0000256" key="1">
    <source>
        <dbReference type="SAM" id="MobiDB-lite"/>
    </source>
</evidence>
<feature type="compositionally biased region" description="Basic and acidic residues" evidence="1">
    <location>
        <begin position="328"/>
        <end position="372"/>
    </location>
</feature>
<feature type="compositionally biased region" description="Basic and acidic residues" evidence="1">
    <location>
        <begin position="519"/>
        <end position="532"/>
    </location>
</feature>
<feature type="compositionally biased region" description="Polar residues" evidence="1">
    <location>
        <begin position="172"/>
        <end position="184"/>
    </location>
</feature>
<organism evidence="2 3">
    <name type="scientific">Microbotryum silenes-dioicae</name>
    <dbReference type="NCBI Taxonomy" id="796604"/>
    <lineage>
        <taxon>Eukaryota</taxon>
        <taxon>Fungi</taxon>
        <taxon>Dikarya</taxon>
        <taxon>Basidiomycota</taxon>
        <taxon>Pucciniomycotina</taxon>
        <taxon>Microbotryomycetes</taxon>
        <taxon>Microbotryales</taxon>
        <taxon>Microbotryaceae</taxon>
        <taxon>Microbotryum</taxon>
    </lineage>
</organism>
<protein>
    <submittedName>
        <fullName evidence="2">BQ5605_C005g03239 protein</fullName>
    </submittedName>
</protein>
<feature type="compositionally biased region" description="Polar residues" evidence="1">
    <location>
        <begin position="292"/>
        <end position="301"/>
    </location>
</feature>
<feature type="region of interest" description="Disordered" evidence="1">
    <location>
        <begin position="157"/>
        <end position="393"/>
    </location>
</feature>
<feature type="compositionally biased region" description="Low complexity" evidence="1">
    <location>
        <begin position="266"/>
        <end position="291"/>
    </location>
</feature>
<dbReference type="STRING" id="796604.A0A2X0ME92"/>
<dbReference type="EMBL" id="FQNC01000047">
    <property type="protein sequence ID" value="SGY72942.1"/>
    <property type="molecule type" value="Genomic_DNA"/>
</dbReference>
<gene>
    <name evidence="2" type="primary">BQ5605_C005g03239</name>
    <name evidence="2" type="ORF">BQ5605_C005G03239</name>
</gene>
<feature type="compositionally biased region" description="Acidic residues" evidence="1">
    <location>
        <begin position="443"/>
        <end position="504"/>
    </location>
</feature>
<evidence type="ECO:0000313" key="3">
    <source>
        <dbReference type="Proteomes" id="UP000249464"/>
    </source>
</evidence>
<evidence type="ECO:0000313" key="2">
    <source>
        <dbReference type="EMBL" id="SGY72942.1"/>
    </source>
</evidence>
<proteinExistence type="predicted"/>
<feature type="compositionally biased region" description="Low complexity" evidence="1">
    <location>
        <begin position="313"/>
        <end position="327"/>
    </location>
</feature>
<dbReference type="AlphaFoldDB" id="A0A2X0ME92"/>
<sequence>MNPSQQPASAVQAMPPPSIIRRASPARPPVTSAHFAPAGGNPAAATGGVTGATGAAGAPSSGSTTPLISPPAYHSTPSSILLNKSKPLEAPTSELSIEAAIARVNSPDGTASDVSAGAFSDSNNTIFSSSSAVSSPGLKPVANVGGAAGSVSPLISDSPGGAAAGPNHALTDVQQECNRRSSSPHCHFAPLPKVGDQDRPLARRNSSVQAANRVKPFVSKDVATPSSDTPDEPFYLEMGEQLGSALRNLSLQGRNSPALGRRRASRSSSAPRSTSPSPSRRPGMSRGSTSPAMSRQTSSDAINVHYIQGSKLPGSASPVSGGPSISASRDRNESGSRERERERHESERERELQIEMARIKEREAWKEEREAAAKATGAASPVTAGPGTTTPLMEQGERALGLNLNPSKKPIFIEPTVAARVKPIRKNSHEEVVEIEPGQEANANDELEEVAEEDEEVAEDDDEEAHSDENDDDEDGDDDDEDDDGGDGTKEDEDEDEEDEEEHETEVRATARGAAVEVVHWHRPESPSRKDE</sequence>
<feature type="compositionally biased region" description="Low complexity" evidence="1">
    <location>
        <begin position="36"/>
        <end position="66"/>
    </location>
</feature>
<name>A0A2X0ME92_9BASI</name>
<feature type="region of interest" description="Disordered" evidence="1">
    <location>
        <begin position="417"/>
        <end position="532"/>
    </location>
</feature>
<dbReference type="Proteomes" id="UP000249464">
    <property type="component" value="Unassembled WGS sequence"/>
</dbReference>